<dbReference type="EMBL" id="BARS01041967">
    <property type="protein sequence ID" value="GAG37969.1"/>
    <property type="molecule type" value="Genomic_DNA"/>
</dbReference>
<evidence type="ECO:0000313" key="2">
    <source>
        <dbReference type="EMBL" id="GAG37969.1"/>
    </source>
</evidence>
<dbReference type="PANTHER" id="PTHR21180">
    <property type="entry name" value="ENDONUCLEASE/EXONUCLEASE/PHOSPHATASE FAMILY DOMAIN-CONTAINING PROTEIN 1"/>
    <property type="match status" value="1"/>
</dbReference>
<evidence type="ECO:0000259" key="1">
    <source>
        <dbReference type="SMART" id="SM00278"/>
    </source>
</evidence>
<organism evidence="2">
    <name type="scientific">marine sediment metagenome</name>
    <dbReference type="NCBI Taxonomy" id="412755"/>
    <lineage>
        <taxon>unclassified sequences</taxon>
        <taxon>metagenomes</taxon>
        <taxon>ecological metagenomes</taxon>
    </lineage>
</organism>
<dbReference type="InterPro" id="IPR004509">
    <property type="entry name" value="Competence_ComEA_HhH"/>
</dbReference>
<comment type="caution">
    <text evidence="2">The sequence shown here is derived from an EMBL/GenBank/DDBJ whole genome shotgun (WGS) entry which is preliminary data.</text>
</comment>
<dbReference type="SMART" id="SM00278">
    <property type="entry name" value="HhH1"/>
    <property type="match status" value="2"/>
</dbReference>
<dbReference type="Gene3D" id="1.10.150.280">
    <property type="entry name" value="AF1531-like domain"/>
    <property type="match status" value="1"/>
</dbReference>
<dbReference type="GO" id="GO:0015628">
    <property type="term" value="P:protein secretion by the type II secretion system"/>
    <property type="evidence" value="ECO:0007669"/>
    <property type="project" value="TreeGrafter"/>
</dbReference>
<dbReference type="InterPro" id="IPR010994">
    <property type="entry name" value="RuvA_2-like"/>
</dbReference>
<name>X0X450_9ZZZZ</name>
<dbReference type="PANTHER" id="PTHR21180:SF32">
    <property type="entry name" value="ENDONUCLEASE_EXONUCLEASE_PHOSPHATASE FAMILY DOMAIN-CONTAINING PROTEIN 1"/>
    <property type="match status" value="1"/>
</dbReference>
<protein>
    <recommendedName>
        <fullName evidence="1">Helix-hairpin-helix DNA-binding motif class 1 domain-containing protein</fullName>
    </recommendedName>
</protein>
<dbReference type="SUPFAM" id="SSF47781">
    <property type="entry name" value="RuvA domain 2-like"/>
    <property type="match status" value="1"/>
</dbReference>
<dbReference type="InterPro" id="IPR003583">
    <property type="entry name" value="Hlx-hairpin-Hlx_DNA-bd_motif"/>
</dbReference>
<accession>X0X450</accession>
<gene>
    <name evidence="2" type="ORF">S01H1_63735</name>
</gene>
<feature type="non-terminal residue" evidence="2">
    <location>
        <position position="1"/>
    </location>
</feature>
<dbReference type="GO" id="GO:0015627">
    <property type="term" value="C:type II protein secretion system complex"/>
    <property type="evidence" value="ECO:0007669"/>
    <property type="project" value="TreeGrafter"/>
</dbReference>
<proteinExistence type="predicted"/>
<dbReference type="InterPro" id="IPR051675">
    <property type="entry name" value="Endo/Exo/Phosphatase_dom_1"/>
</dbReference>
<dbReference type="Pfam" id="PF12836">
    <property type="entry name" value="HHH_3"/>
    <property type="match status" value="1"/>
</dbReference>
<reference evidence="2" key="1">
    <citation type="journal article" date="2014" name="Front. Microbiol.">
        <title>High frequency of phylogenetically diverse reductive dehalogenase-homologous genes in deep subseafloor sedimentary metagenomes.</title>
        <authorList>
            <person name="Kawai M."/>
            <person name="Futagami T."/>
            <person name="Toyoda A."/>
            <person name="Takaki Y."/>
            <person name="Nishi S."/>
            <person name="Hori S."/>
            <person name="Arai W."/>
            <person name="Tsubouchi T."/>
            <person name="Morono Y."/>
            <person name="Uchiyama I."/>
            <person name="Ito T."/>
            <person name="Fujiyama A."/>
            <person name="Inagaki F."/>
            <person name="Takami H."/>
        </authorList>
    </citation>
    <scope>NUCLEOTIDE SEQUENCE</scope>
    <source>
        <strain evidence="2">Expedition CK06-06</strain>
    </source>
</reference>
<dbReference type="GO" id="GO:0006281">
    <property type="term" value="P:DNA repair"/>
    <property type="evidence" value="ECO:0007669"/>
    <property type="project" value="InterPro"/>
</dbReference>
<feature type="domain" description="Helix-hairpin-helix DNA-binding motif class 1" evidence="1">
    <location>
        <begin position="36"/>
        <end position="55"/>
    </location>
</feature>
<sequence length="90" mass="9821">PGPMPDADLSHIKIHVPKVGESRPPQKINVNRAEVWLLEALPGIGQGKAQAIVDYRNQHGPFHRIEDLLGVEGIGSSTLGRIRDLVTVED</sequence>
<dbReference type="GO" id="GO:0003677">
    <property type="term" value="F:DNA binding"/>
    <property type="evidence" value="ECO:0007669"/>
    <property type="project" value="InterPro"/>
</dbReference>
<dbReference type="NCBIfam" id="TIGR00426">
    <property type="entry name" value="competence protein ComEA helix-hairpin-helix repeat region"/>
    <property type="match status" value="1"/>
</dbReference>
<dbReference type="AlphaFoldDB" id="X0X450"/>
<feature type="domain" description="Helix-hairpin-helix DNA-binding motif class 1" evidence="1">
    <location>
        <begin position="66"/>
        <end position="85"/>
    </location>
</feature>